<evidence type="ECO:0000256" key="4">
    <source>
        <dbReference type="ARBA" id="ARBA00023242"/>
    </source>
</evidence>
<dbReference type="PROSITE" id="PS50089">
    <property type="entry name" value="ZF_RING_2"/>
    <property type="match status" value="1"/>
</dbReference>
<organism evidence="9 10">
    <name type="scientific">Salix suchowensis</name>
    <dbReference type="NCBI Taxonomy" id="1278906"/>
    <lineage>
        <taxon>Eukaryota</taxon>
        <taxon>Viridiplantae</taxon>
        <taxon>Streptophyta</taxon>
        <taxon>Embryophyta</taxon>
        <taxon>Tracheophyta</taxon>
        <taxon>Spermatophyta</taxon>
        <taxon>Magnoliopsida</taxon>
        <taxon>eudicotyledons</taxon>
        <taxon>Gunneridae</taxon>
        <taxon>Pentapetalae</taxon>
        <taxon>rosids</taxon>
        <taxon>fabids</taxon>
        <taxon>Malpighiales</taxon>
        <taxon>Salicaceae</taxon>
        <taxon>Saliceae</taxon>
        <taxon>Salix</taxon>
    </lineage>
</organism>
<feature type="region of interest" description="Disordered" evidence="6">
    <location>
        <begin position="1"/>
        <end position="386"/>
    </location>
</feature>
<dbReference type="PROSITE" id="PS51184">
    <property type="entry name" value="JMJC"/>
    <property type="match status" value="1"/>
</dbReference>
<evidence type="ECO:0000256" key="6">
    <source>
        <dbReference type="SAM" id="MobiDB-lite"/>
    </source>
</evidence>
<feature type="compositionally biased region" description="Basic residues" evidence="6">
    <location>
        <begin position="99"/>
        <end position="108"/>
    </location>
</feature>
<feature type="compositionally biased region" description="Basic residues" evidence="6">
    <location>
        <begin position="301"/>
        <end position="310"/>
    </location>
</feature>
<comment type="caution">
    <text evidence="9">The sequence shown here is derived from an EMBL/GenBank/DDBJ whole genome shotgun (WGS) entry which is preliminary data.</text>
</comment>
<evidence type="ECO:0000256" key="1">
    <source>
        <dbReference type="ARBA" id="ARBA00004123"/>
    </source>
</evidence>
<dbReference type="SMART" id="SM00558">
    <property type="entry name" value="JmjC"/>
    <property type="match status" value="1"/>
</dbReference>
<feature type="compositionally biased region" description="Basic and acidic residues" evidence="6">
    <location>
        <begin position="613"/>
        <end position="631"/>
    </location>
</feature>
<sequence>MGRVRKRQKQAQSAAGLEEVVENGRSEEVKENGGLDQSSEIVQGKVEESRDNDKGTRASKMGNRKRKLKKSEIGVSEEERDGNGADKGEEGDLEGDVRRGRKNKKGKKKESDREEEKVKEESVENDEMGVSLAVEGKRRVHFVGNEGEKEVERGDEDELGEKSEVGFVKKEERGVYGKKGGKSRKAKQEVDTVEGEKEVENGKEEKMDGRREDKGAEKRGREGGEFSVDNEERKETGEVGVEEKEKVRFVEHEEESEGVRESEGVVREDKSGKKESESGNEVESEVGKENGGDVEDNGGSLKKRPRRTNKKVNYAELDAGLDEVVLGEKRRRKKNGVSESEGLESVQNSENGDVNRAKKKASRKKNQEENIEGEDEKDGSGEGEGDCLMMSSGTGYELRTRKEQVDQGSKPRRDSEFIEKVCLMCHQCQRNDKGRVVRCLKCKRKRYCIPCLMKWYPKMTEDEIANACPVCLGNCNCKSCLRLDAPIKELKNLNLKVSKEEEVWYSKFLLRALLPFLKLLDEEQMMEREIEARRKGVPLADLQIENAECPADERMFCDNCRTSIFDYHRSCSNCSSDLCLACCREIRAGHLQGGGPDVVMEYINRGYEYLHGGEDKPKVESQAELPQKTESENFMGPKSGWKANEDGSIHCACDSGNLELNCLFPNKKVNFAVSVSELVKKVEEMSKNWETDSANAPDERCACFNSNGDLDISNGNRLLKAACREDSDDNYLFYPIAENITEDDLKHFQFHWKRAEPVIVRNVLETASGLSWEPMVMWRAFRQIKNEKHDTLLDVKAIECLDNCEVDINVHQFFIGYTEGRLPKNSLKPDMGPKTYIAYGYPEELGRGDSVTKLHCDMSDAVNVLAHTVDVSNKNHYTEIQKLKLKHFEQDQRELFGNNQNVDEVDNMHGVDPGKCNEEAGVVQGRSTDDGPFKCGNESEWLDALDGGAVWDIFRRKDVPKLQEYLNKHFKEFRHIHCCPLPKVVHPIHDQTFFLTLEHKRKLKEEYGIEPWTFVQKLGDAVFIPAGCPHQVRNLKSCIKVALDFVSPENVGECIRLTEEFRVLPPNHRAKEDKLEIKKMHLHAARWALDVLTNGGKVDEPEKVKKKQGRRKKRS</sequence>
<feature type="compositionally biased region" description="Basic and acidic residues" evidence="6">
    <location>
        <begin position="45"/>
        <end position="56"/>
    </location>
</feature>
<reference evidence="9" key="2">
    <citation type="journal article" date="2023" name="Int. J. Mol. Sci.">
        <title>De Novo Assembly and Annotation of 11 Diverse Shrub Willow (Salix) Genomes Reveals Novel Gene Organization in Sex-Linked Regions.</title>
        <authorList>
            <person name="Hyden B."/>
            <person name="Feng K."/>
            <person name="Yates T.B."/>
            <person name="Jawdy S."/>
            <person name="Cereghino C."/>
            <person name="Smart L.B."/>
            <person name="Muchero W."/>
        </authorList>
    </citation>
    <scope>NUCLEOTIDE SEQUENCE</scope>
    <source>
        <tissue evidence="9">Shoot tip</tissue>
    </source>
</reference>
<dbReference type="Pfam" id="PF02373">
    <property type="entry name" value="JmjC"/>
    <property type="match status" value="1"/>
</dbReference>
<accession>A0ABQ9CGK7</accession>
<feature type="domain" description="JmjC" evidence="8">
    <location>
        <begin position="811"/>
        <end position="1062"/>
    </location>
</feature>
<feature type="domain" description="RING-type" evidence="7">
    <location>
        <begin position="422"/>
        <end position="471"/>
    </location>
</feature>
<dbReference type="InterPro" id="IPR045109">
    <property type="entry name" value="LSDs-like"/>
</dbReference>
<gene>
    <name evidence="9" type="ORF">OIU77_019000</name>
</gene>
<dbReference type="EMBL" id="JAPFFI010000003">
    <property type="protein sequence ID" value="KAJ6398099.1"/>
    <property type="molecule type" value="Genomic_DNA"/>
</dbReference>
<dbReference type="Gene3D" id="2.60.120.650">
    <property type="entry name" value="Cupin"/>
    <property type="match status" value="2"/>
</dbReference>
<name>A0ABQ9CGK7_9ROSI</name>
<evidence type="ECO:0000313" key="10">
    <source>
        <dbReference type="Proteomes" id="UP001141253"/>
    </source>
</evidence>
<feature type="compositionally biased region" description="Basic and acidic residues" evidence="6">
    <location>
        <begin position="109"/>
        <end position="122"/>
    </location>
</feature>
<feature type="compositionally biased region" description="Basic and acidic residues" evidence="6">
    <location>
        <begin position="22"/>
        <end position="33"/>
    </location>
</feature>
<evidence type="ECO:0000313" key="9">
    <source>
        <dbReference type="EMBL" id="KAJ6398099.1"/>
    </source>
</evidence>
<feature type="compositionally biased region" description="Basic and acidic residues" evidence="6">
    <location>
        <begin position="81"/>
        <end position="98"/>
    </location>
</feature>
<dbReference type="InterPro" id="IPR003347">
    <property type="entry name" value="JmjC_dom"/>
</dbReference>
<dbReference type="SUPFAM" id="SSF51197">
    <property type="entry name" value="Clavaminate synthase-like"/>
    <property type="match status" value="1"/>
</dbReference>
<feature type="region of interest" description="Disordered" evidence="6">
    <location>
        <begin position="613"/>
        <end position="638"/>
    </location>
</feature>
<evidence type="ECO:0000256" key="2">
    <source>
        <dbReference type="ARBA" id="ARBA00006801"/>
    </source>
</evidence>
<comment type="subcellular location">
    <subcellularLocation>
        <location evidence="1">Nucleus</location>
    </subcellularLocation>
</comment>
<keyword evidence="5" id="KW-0862">Zinc</keyword>
<dbReference type="PANTHER" id="PTHR12549:SF11">
    <property type="entry name" value="LYSINE-SPECIFIC DEMETHYLASE JMJ25"/>
    <property type="match status" value="1"/>
</dbReference>
<evidence type="ECO:0000256" key="3">
    <source>
        <dbReference type="ARBA" id="ARBA00022723"/>
    </source>
</evidence>
<reference evidence="9" key="1">
    <citation type="submission" date="2022-10" db="EMBL/GenBank/DDBJ databases">
        <authorList>
            <person name="Hyden B.L."/>
            <person name="Feng K."/>
            <person name="Yates T."/>
            <person name="Jawdy S."/>
            <person name="Smart L.B."/>
            <person name="Muchero W."/>
        </authorList>
    </citation>
    <scope>NUCLEOTIDE SEQUENCE</scope>
    <source>
        <tissue evidence="9">Shoot tip</tissue>
    </source>
</reference>
<keyword evidence="4" id="KW-0539">Nucleus</keyword>
<feature type="compositionally biased region" description="Acidic residues" evidence="6">
    <location>
        <begin position="369"/>
        <end position="385"/>
    </location>
</feature>
<dbReference type="Proteomes" id="UP001141253">
    <property type="component" value="Chromosome 5"/>
</dbReference>
<comment type="similarity">
    <text evidence="2">Belongs to the JARID1 histone demethylase family.</text>
</comment>
<keyword evidence="5" id="KW-0863">Zinc-finger</keyword>
<feature type="compositionally biased region" description="Basic and acidic residues" evidence="6">
    <location>
        <begin position="186"/>
        <end position="277"/>
    </location>
</feature>
<keyword evidence="10" id="KW-1185">Reference proteome</keyword>
<evidence type="ECO:0000256" key="5">
    <source>
        <dbReference type="PROSITE-ProRule" id="PRU00175"/>
    </source>
</evidence>
<dbReference type="InterPro" id="IPR001841">
    <property type="entry name" value="Znf_RING"/>
</dbReference>
<evidence type="ECO:0000259" key="8">
    <source>
        <dbReference type="PROSITE" id="PS51184"/>
    </source>
</evidence>
<proteinExistence type="inferred from homology"/>
<feature type="compositionally biased region" description="Basic and acidic residues" evidence="6">
    <location>
        <begin position="160"/>
        <end position="175"/>
    </location>
</feature>
<evidence type="ECO:0008006" key="11">
    <source>
        <dbReference type="Google" id="ProtNLM"/>
    </source>
</evidence>
<evidence type="ECO:0000259" key="7">
    <source>
        <dbReference type="PROSITE" id="PS50089"/>
    </source>
</evidence>
<keyword evidence="3" id="KW-0479">Metal-binding</keyword>
<dbReference type="PANTHER" id="PTHR12549">
    <property type="entry name" value="JMJC DOMAIN-CONTAINING HISTONE DEMETHYLATION PROTEIN"/>
    <property type="match status" value="1"/>
</dbReference>
<protein>
    <recommendedName>
        <fullName evidence="11">Transcription factor jumonji domain-containing protein</fullName>
    </recommendedName>
</protein>